<dbReference type="SUPFAM" id="SSF46785">
    <property type="entry name" value="Winged helix' DNA-binding domain"/>
    <property type="match status" value="1"/>
</dbReference>
<sequence>MDGDARREKILGLLENSEEPVSGKELASKMGVSRQVIVQDVALLRAVNKNILATNKGYMMYGVSTELKTAKKSFKVLHKTEEIQDELYCIVDLGGKVLDVVVEHKIYGQINVDFMVENRQDVDDFIDKMVKYNSKALKELTAGVHFHTVEAKDEETLMQIEEKLIEKGYLIK</sequence>
<protein>
    <submittedName>
        <fullName evidence="4">Transcription repressor NadR</fullName>
    </submittedName>
</protein>
<evidence type="ECO:0000313" key="4">
    <source>
        <dbReference type="EMBL" id="RDU25087.1"/>
    </source>
</evidence>
<feature type="binding site" evidence="1">
    <location>
        <position position="78"/>
    </location>
    <ligand>
        <name>Ni(2+)</name>
        <dbReference type="ChEBI" id="CHEBI:49786"/>
    </ligand>
</feature>
<evidence type="ECO:0000256" key="1">
    <source>
        <dbReference type="PIRSR" id="PIRSR037847-1"/>
    </source>
</evidence>
<gene>
    <name evidence="4" type="ORF">DWV06_00890</name>
</gene>
<dbReference type="InterPro" id="IPR013196">
    <property type="entry name" value="HTH_11"/>
</dbReference>
<dbReference type="Gene3D" id="1.10.10.10">
    <property type="entry name" value="Winged helix-like DNA-binding domain superfamily/Winged helix DNA-binding domain"/>
    <property type="match status" value="1"/>
</dbReference>
<dbReference type="InterPro" id="IPR004173">
    <property type="entry name" value="3H_domain"/>
</dbReference>
<dbReference type="RefSeq" id="WP_115480295.1">
    <property type="nucleotide sequence ID" value="NZ_QRCT01000007.1"/>
</dbReference>
<dbReference type="OrthoDB" id="9792661at2"/>
<feature type="domain" description="3H" evidence="2">
    <location>
        <begin position="75"/>
        <end position="170"/>
    </location>
</feature>
<evidence type="ECO:0000313" key="5">
    <source>
        <dbReference type="Proteomes" id="UP000255036"/>
    </source>
</evidence>
<proteinExistence type="predicted"/>
<organism evidence="4 5">
    <name type="scientific">Anaerosacchariphilus polymeriproducens</name>
    <dbReference type="NCBI Taxonomy" id="1812858"/>
    <lineage>
        <taxon>Bacteria</taxon>
        <taxon>Bacillati</taxon>
        <taxon>Bacillota</taxon>
        <taxon>Clostridia</taxon>
        <taxon>Lachnospirales</taxon>
        <taxon>Lachnospiraceae</taxon>
        <taxon>Anaerosacchariphilus</taxon>
    </lineage>
</organism>
<feature type="binding site" evidence="1">
    <location>
        <position position="145"/>
    </location>
    <ligand>
        <name>Ni(2+)</name>
        <dbReference type="ChEBI" id="CHEBI:49786"/>
    </ligand>
</feature>
<dbReference type="PIRSF" id="PIRSF037847">
    <property type="entry name" value="NiaR"/>
    <property type="match status" value="1"/>
</dbReference>
<dbReference type="PANTHER" id="PTHR40068:SF1">
    <property type="entry name" value="TRANSCRIPTION REPRESSOR NIAR-RELATED"/>
    <property type="match status" value="1"/>
</dbReference>
<dbReference type="Pfam" id="PF02829">
    <property type="entry name" value="3H"/>
    <property type="match status" value="1"/>
</dbReference>
<keyword evidence="1" id="KW-0533">Nickel</keyword>
<accession>A0A371AZU8</accession>
<dbReference type="Proteomes" id="UP000255036">
    <property type="component" value="Unassembled WGS sequence"/>
</dbReference>
<feature type="binding site" evidence="1">
    <location>
        <position position="86"/>
    </location>
    <ligand>
        <name>Ni(2+)</name>
        <dbReference type="ChEBI" id="CHEBI:49786"/>
    </ligand>
</feature>
<dbReference type="GO" id="GO:0046872">
    <property type="term" value="F:metal ion binding"/>
    <property type="evidence" value="ECO:0007669"/>
    <property type="project" value="UniProtKB-KW"/>
</dbReference>
<feature type="domain" description="Helix-turn-helix type 11" evidence="3">
    <location>
        <begin position="6"/>
        <end position="58"/>
    </location>
</feature>
<dbReference type="EMBL" id="QRCT01000007">
    <property type="protein sequence ID" value="RDU25087.1"/>
    <property type="molecule type" value="Genomic_DNA"/>
</dbReference>
<name>A0A371AZU8_9FIRM</name>
<dbReference type="AlphaFoldDB" id="A0A371AZU8"/>
<dbReference type="InterPro" id="IPR036388">
    <property type="entry name" value="WH-like_DNA-bd_sf"/>
</dbReference>
<reference evidence="4 5" key="1">
    <citation type="submission" date="2018-07" db="EMBL/GenBank/DDBJ databases">
        <title>Anaerosacharophilus polymeroproducens gen. nov. sp. nov., an anaerobic bacterium isolated from salt field.</title>
        <authorList>
            <person name="Kim W."/>
            <person name="Yang S.-H."/>
            <person name="Oh J."/>
            <person name="Lee J.-H."/>
            <person name="Kwon K.K."/>
        </authorList>
    </citation>
    <scope>NUCLEOTIDE SEQUENCE [LARGE SCALE GENOMIC DNA]</scope>
    <source>
        <strain evidence="4 5">MCWD5</strain>
    </source>
</reference>
<dbReference type="Pfam" id="PF08279">
    <property type="entry name" value="HTH_11"/>
    <property type="match status" value="1"/>
</dbReference>
<keyword evidence="5" id="KW-1185">Reference proteome</keyword>
<dbReference type="PANTHER" id="PTHR40068">
    <property type="entry name" value="TRANSCRIPTION REPRESSOR NIAR-RELATED"/>
    <property type="match status" value="1"/>
</dbReference>
<keyword evidence="1" id="KW-0479">Metal-binding</keyword>
<dbReference type="Gene3D" id="3.30.1340.20">
    <property type="entry name" value="3H domain"/>
    <property type="match status" value="1"/>
</dbReference>
<feature type="binding site" evidence="1">
    <location>
        <position position="147"/>
    </location>
    <ligand>
        <name>Ni(2+)</name>
        <dbReference type="ChEBI" id="CHEBI:49786"/>
    </ligand>
</feature>
<comment type="caution">
    <text evidence="4">The sequence shown here is derived from an EMBL/GenBank/DDBJ whole genome shotgun (WGS) entry which is preliminary data.</text>
</comment>
<dbReference type="SUPFAM" id="SSF75500">
    <property type="entry name" value="Putative transcriptional regulator TM1602, C-terminal domain"/>
    <property type="match status" value="1"/>
</dbReference>
<evidence type="ECO:0000259" key="2">
    <source>
        <dbReference type="Pfam" id="PF02829"/>
    </source>
</evidence>
<evidence type="ECO:0000259" key="3">
    <source>
        <dbReference type="Pfam" id="PF08279"/>
    </source>
</evidence>
<dbReference type="InterPro" id="IPR026043">
    <property type="entry name" value="NadR"/>
</dbReference>
<dbReference type="InterPro" id="IPR035922">
    <property type="entry name" value="3H_dom_sf"/>
</dbReference>
<dbReference type="InterPro" id="IPR036390">
    <property type="entry name" value="WH_DNA-bd_sf"/>
</dbReference>